<feature type="compositionally biased region" description="Low complexity" evidence="1">
    <location>
        <begin position="124"/>
        <end position="135"/>
    </location>
</feature>
<sequence length="208" mass="22771">MAFKSGNGFPVEQLNVCLQCLAVDLCRCEIPTALQMEMGGAVYFNLAAGQPENAPAGTVSQAPVNNDFGFPTPPQGVPATGQRFHFSVALPDWPNSGPPFEGFQAPMDAAPHPQQPYIQHAAIPQQPHAAPQQLPEEPRKPEKKRGRPKNSRDKVPRNRKGEGLAKKAIWARPGRPSKHQKQALEELSLLPRGDARQQQLREQAGLKE</sequence>
<organism evidence="2 3">
    <name type="scientific">Karstenula rhodostoma CBS 690.94</name>
    <dbReference type="NCBI Taxonomy" id="1392251"/>
    <lineage>
        <taxon>Eukaryota</taxon>
        <taxon>Fungi</taxon>
        <taxon>Dikarya</taxon>
        <taxon>Ascomycota</taxon>
        <taxon>Pezizomycotina</taxon>
        <taxon>Dothideomycetes</taxon>
        <taxon>Pleosporomycetidae</taxon>
        <taxon>Pleosporales</taxon>
        <taxon>Massarineae</taxon>
        <taxon>Didymosphaeriaceae</taxon>
        <taxon>Karstenula</taxon>
    </lineage>
</organism>
<feature type="region of interest" description="Disordered" evidence="1">
    <location>
        <begin position="89"/>
        <end position="112"/>
    </location>
</feature>
<proteinExistence type="predicted"/>
<gene>
    <name evidence="2" type="ORF">P171DRAFT_440957</name>
</gene>
<feature type="compositionally biased region" description="Basic and acidic residues" evidence="1">
    <location>
        <begin position="150"/>
        <end position="165"/>
    </location>
</feature>
<evidence type="ECO:0000313" key="3">
    <source>
        <dbReference type="Proteomes" id="UP000799764"/>
    </source>
</evidence>
<feature type="region of interest" description="Disordered" evidence="1">
    <location>
        <begin position="124"/>
        <end position="208"/>
    </location>
</feature>
<comment type="caution">
    <text evidence="2">The sequence shown here is derived from an EMBL/GenBank/DDBJ whole genome shotgun (WGS) entry which is preliminary data.</text>
</comment>
<dbReference type="AlphaFoldDB" id="A0A9P4PNY2"/>
<reference evidence="2" key="1">
    <citation type="journal article" date="2020" name="Stud. Mycol.">
        <title>101 Dothideomycetes genomes: a test case for predicting lifestyles and emergence of pathogens.</title>
        <authorList>
            <person name="Haridas S."/>
            <person name="Albert R."/>
            <person name="Binder M."/>
            <person name="Bloem J."/>
            <person name="Labutti K."/>
            <person name="Salamov A."/>
            <person name="Andreopoulos B."/>
            <person name="Baker S."/>
            <person name="Barry K."/>
            <person name="Bills G."/>
            <person name="Bluhm B."/>
            <person name="Cannon C."/>
            <person name="Castanera R."/>
            <person name="Culley D."/>
            <person name="Daum C."/>
            <person name="Ezra D."/>
            <person name="Gonzalez J."/>
            <person name="Henrissat B."/>
            <person name="Kuo A."/>
            <person name="Liang C."/>
            <person name="Lipzen A."/>
            <person name="Lutzoni F."/>
            <person name="Magnuson J."/>
            <person name="Mondo S."/>
            <person name="Nolan M."/>
            <person name="Ohm R."/>
            <person name="Pangilinan J."/>
            <person name="Park H.-J."/>
            <person name="Ramirez L."/>
            <person name="Alfaro M."/>
            <person name="Sun H."/>
            <person name="Tritt A."/>
            <person name="Yoshinaga Y."/>
            <person name="Zwiers L.-H."/>
            <person name="Turgeon B."/>
            <person name="Goodwin S."/>
            <person name="Spatafora J."/>
            <person name="Crous P."/>
            <person name="Grigoriev I."/>
        </authorList>
    </citation>
    <scope>NUCLEOTIDE SEQUENCE</scope>
    <source>
        <strain evidence="2">CBS 690.94</strain>
    </source>
</reference>
<evidence type="ECO:0000313" key="2">
    <source>
        <dbReference type="EMBL" id="KAF2448614.1"/>
    </source>
</evidence>
<keyword evidence="3" id="KW-1185">Reference proteome</keyword>
<dbReference type="Proteomes" id="UP000799764">
    <property type="component" value="Unassembled WGS sequence"/>
</dbReference>
<evidence type="ECO:0000256" key="1">
    <source>
        <dbReference type="SAM" id="MobiDB-lite"/>
    </source>
</evidence>
<name>A0A9P4PNY2_9PLEO</name>
<protein>
    <submittedName>
        <fullName evidence="2">Uncharacterized protein</fullName>
    </submittedName>
</protein>
<accession>A0A9P4PNY2</accession>
<dbReference type="EMBL" id="MU001495">
    <property type="protein sequence ID" value="KAF2448614.1"/>
    <property type="molecule type" value="Genomic_DNA"/>
</dbReference>
<dbReference type="OrthoDB" id="10422500at2759"/>